<dbReference type="SUPFAM" id="SSF51556">
    <property type="entry name" value="Metallo-dependent hydrolases"/>
    <property type="match status" value="1"/>
</dbReference>
<dbReference type="GO" id="GO:0004151">
    <property type="term" value="F:dihydroorotase activity"/>
    <property type="evidence" value="ECO:0007669"/>
    <property type="project" value="UniProtKB-EC"/>
</dbReference>
<dbReference type="GO" id="GO:0004038">
    <property type="term" value="F:allantoinase activity"/>
    <property type="evidence" value="ECO:0007669"/>
    <property type="project" value="TreeGrafter"/>
</dbReference>
<dbReference type="Gene3D" id="3.20.20.140">
    <property type="entry name" value="Metal-dependent hydrolases"/>
    <property type="match status" value="1"/>
</dbReference>
<dbReference type="InterPro" id="IPR011059">
    <property type="entry name" value="Metal-dep_hydrolase_composite"/>
</dbReference>
<evidence type="ECO:0000259" key="3">
    <source>
        <dbReference type="Pfam" id="PF12890"/>
    </source>
</evidence>
<dbReference type="Pfam" id="PF12890">
    <property type="entry name" value="DHOase"/>
    <property type="match status" value="1"/>
</dbReference>
<keyword evidence="5" id="KW-1185">Reference proteome</keyword>
<dbReference type="EMBL" id="JBDKWZ010000001">
    <property type="protein sequence ID" value="MEN7546838.1"/>
    <property type="molecule type" value="Genomic_DNA"/>
</dbReference>
<dbReference type="EC" id="3.5.2.3" evidence="4"/>
<gene>
    <name evidence="4" type="ORF">AAG747_02885</name>
</gene>
<evidence type="ECO:0000256" key="1">
    <source>
        <dbReference type="ARBA" id="ARBA00022975"/>
    </source>
</evidence>
<dbReference type="Pfam" id="PF01979">
    <property type="entry name" value="Amidohydro_1"/>
    <property type="match status" value="1"/>
</dbReference>
<dbReference type="InterPro" id="IPR004722">
    <property type="entry name" value="DHOase"/>
</dbReference>
<sequence length="431" mass="47716">MSVILLKNIKLVDPQADLHHQRVNVIIRNGRIEALGKDVTSEEGTEVDGSELSVSYGWMDMQAVLREPGLEHKDTFETLAASACFGGFTDLAVLPNTTPVIQYKDDVHYVKSRGEKLPVTLHPLAAVTKDTEGLEITEIIDLHHAGAIAFSDGLHPMWHTGALTKALLYLQRIDGLLINYPDEPELTENRGMHEGVASTMLGLRGMPAIAEEMAIQRDLNLLRYTGGKMHFSTISTARSVALIRQAKQEGLQVTCDIAAHQIAFTDQDLMMFDTNLKVKPPFRPEQDIEALWKGIEDDTIDCIVTAHTAHDPECKELEFDYADFGILGLETAFAVLNTQKPETITLDKLIQKLTTGPRKVLGLGDARIKVGEAACLTLFHETAAWTFEKEHIQSLSKNTPFVGKELTGRAVGIINKGTLELNKEVREKYLT</sequence>
<dbReference type="PANTHER" id="PTHR43668:SF2">
    <property type="entry name" value="ALLANTOINASE"/>
    <property type="match status" value="1"/>
</dbReference>
<dbReference type="InterPro" id="IPR032466">
    <property type="entry name" value="Metal_Hydrolase"/>
</dbReference>
<dbReference type="SUPFAM" id="SSF51338">
    <property type="entry name" value="Composite domain of metallo-dependent hydrolases"/>
    <property type="match status" value="1"/>
</dbReference>
<dbReference type="InterPro" id="IPR006680">
    <property type="entry name" value="Amidohydro-rel"/>
</dbReference>
<evidence type="ECO:0000313" key="5">
    <source>
        <dbReference type="Proteomes" id="UP001403385"/>
    </source>
</evidence>
<dbReference type="PANTHER" id="PTHR43668">
    <property type="entry name" value="ALLANTOINASE"/>
    <property type="match status" value="1"/>
</dbReference>
<evidence type="ECO:0000313" key="4">
    <source>
        <dbReference type="EMBL" id="MEN7546838.1"/>
    </source>
</evidence>
<comment type="caution">
    <text evidence="4">The sequence shown here is derived from an EMBL/GenBank/DDBJ whole genome shotgun (WGS) entry which is preliminary data.</text>
</comment>
<dbReference type="NCBIfam" id="TIGR00857">
    <property type="entry name" value="pyrC_multi"/>
    <property type="match status" value="1"/>
</dbReference>
<dbReference type="GO" id="GO:0006221">
    <property type="term" value="P:pyrimidine nucleotide biosynthetic process"/>
    <property type="evidence" value="ECO:0007669"/>
    <property type="project" value="UniProtKB-KW"/>
</dbReference>
<dbReference type="InterPro" id="IPR024403">
    <property type="entry name" value="DHOase_cat"/>
</dbReference>
<feature type="domain" description="Dihydroorotase catalytic" evidence="3">
    <location>
        <begin position="57"/>
        <end position="237"/>
    </location>
</feature>
<evidence type="ECO:0000259" key="2">
    <source>
        <dbReference type="Pfam" id="PF01979"/>
    </source>
</evidence>
<keyword evidence="4" id="KW-0378">Hydrolase</keyword>
<dbReference type="GO" id="GO:0046872">
    <property type="term" value="F:metal ion binding"/>
    <property type="evidence" value="ECO:0007669"/>
    <property type="project" value="InterPro"/>
</dbReference>
<dbReference type="GO" id="GO:0005737">
    <property type="term" value="C:cytoplasm"/>
    <property type="evidence" value="ECO:0007669"/>
    <property type="project" value="TreeGrafter"/>
</dbReference>
<dbReference type="Proteomes" id="UP001403385">
    <property type="component" value="Unassembled WGS sequence"/>
</dbReference>
<protein>
    <submittedName>
        <fullName evidence="4">Dihydroorotase</fullName>
        <ecNumber evidence="4">3.5.2.3</ecNumber>
    </submittedName>
</protein>
<dbReference type="Gene3D" id="2.30.40.10">
    <property type="entry name" value="Urease, subunit C, domain 1"/>
    <property type="match status" value="1"/>
</dbReference>
<proteinExistence type="predicted"/>
<dbReference type="GO" id="GO:0006145">
    <property type="term" value="P:purine nucleobase catabolic process"/>
    <property type="evidence" value="ECO:0007669"/>
    <property type="project" value="TreeGrafter"/>
</dbReference>
<keyword evidence="1" id="KW-0665">Pyrimidine biosynthesis</keyword>
<name>A0AAW9S373_9BACT</name>
<feature type="domain" description="Amidohydrolase-related" evidence="2">
    <location>
        <begin position="245"/>
        <end position="389"/>
    </location>
</feature>
<dbReference type="CDD" id="cd01317">
    <property type="entry name" value="DHOase_IIa"/>
    <property type="match status" value="1"/>
</dbReference>
<dbReference type="RefSeq" id="WP_346819618.1">
    <property type="nucleotide sequence ID" value="NZ_JBDKWZ010000001.1"/>
</dbReference>
<organism evidence="4 5">
    <name type="scientific">Rapidithrix thailandica</name>
    <dbReference type="NCBI Taxonomy" id="413964"/>
    <lineage>
        <taxon>Bacteria</taxon>
        <taxon>Pseudomonadati</taxon>
        <taxon>Bacteroidota</taxon>
        <taxon>Cytophagia</taxon>
        <taxon>Cytophagales</taxon>
        <taxon>Flammeovirgaceae</taxon>
        <taxon>Rapidithrix</taxon>
    </lineage>
</organism>
<dbReference type="AlphaFoldDB" id="A0AAW9S373"/>
<accession>A0AAW9S373</accession>
<reference evidence="4 5" key="1">
    <citation type="submission" date="2024-04" db="EMBL/GenBank/DDBJ databases">
        <title>Novel genus in family Flammeovirgaceae.</title>
        <authorList>
            <person name="Nguyen T.H."/>
            <person name="Vuong T.Q."/>
            <person name="Le H."/>
            <person name="Kim S.-G."/>
        </authorList>
    </citation>
    <scope>NUCLEOTIDE SEQUENCE [LARGE SCALE GENOMIC DNA]</scope>
    <source>
        <strain evidence="4 5">JCM 23209</strain>
    </source>
</reference>
<dbReference type="InterPro" id="IPR050138">
    <property type="entry name" value="DHOase/Allantoinase_Hydrolase"/>
</dbReference>